<keyword evidence="3 5" id="KW-1133">Transmembrane helix</keyword>
<comment type="subcellular location">
    <subcellularLocation>
        <location evidence="1">Membrane</location>
        <topology evidence="1">Multi-pass membrane protein</topology>
    </subcellularLocation>
</comment>
<dbReference type="AlphaFoldDB" id="A0A1H4E3D8"/>
<dbReference type="GO" id="GO:0022857">
    <property type="term" value="F:transmembrane transporter activity"/>
    <property type="evidence" value="ECO:0007669"/>
    <property type="project" value="InterPro"/>
</dbReference>
<dbReference type="RefSeq" id="WP_245728948.1">
    <property type="nucleotide sequence ID" value="NZ_FNQR01000008.1"/>
</dbReference>
<feature type="transmembrane region" description="Helical" evidence="5">
    <location>
        <begin position="186"/>
        <end position="205"/>
    </location>
</feature>
<feature type="transmembrane region" description="Helical" evidence="5">
    <location>
        <begin position="80"/>
        <end position="102"/>
    </location>
</feature>
<dbReference type="PANTHER" id="PTHR10283">
    <property type="entry name" value="SOLUTE CARRIER FAMILY 13 MEMBER"/>
    <property type="match status" value="1"/>
</dbReference>
<feature type="transmembrane region" description="Helical" evidence="5">
    <location>
        <begin position="308"/>
        <end position="331"/>
    </location>
</feature>
<dbReference type="EMBL" id="FNQR01000008">
    <property type="protein sequence ID" value="SEA79574.1"/>
    <property type="molecule type" value="Genomic_DNA"/>
</dbReference>
<keyword evidence="4 5" id="KW-0472">Membrane</keyword>
<evidence type="ECO:0000313" key="7">
    <source>
        <dbReference type="Proteomes" id="UP000198584"/>
    </source>
</evidence>
<accession>A0A1H4E3D8</accession>
<gene>
    <name evidence="6" type="ORF">SAMN05421743_108123</name>
</gene>
<keyword evidence="2 5" id="KW-0812">Transmembrane</keyword>
<evidence type="ECO:0000256" key="2">
    <source>
        <dbReference type="ARBA" id="ARBA00022692"/>
    </source>
</evidence>
<evidence type="ECO:0000256" key="3">
    <source>
        <dbReference type="ARBA" id="ARBA00022989"/>
    </source>
</evidence>
<name>A0A1H4E3D8_9BACI</name>
<organism evidence="6 7">
    <name type="scientific">Thalassobacillus cyri</name>
    <dbReference type="NCBI Taxonomy" id="571932"/>
    <lineage>
        <taxon>Bacteria</taxon>
        <taxon>Bacillati</taxon>
        <taxon>Bacillota</taxon>
        <taxon>Bacilli</taxon>
        <taxon>Bacillales</taxon>
        <taxon>Bacillaceae</taxon>
        <taxon>Thalassobacillus</taxon>
    </lineage>
</organism>
<dbReference type="InterPro" id="IPR001898">
    <property type="entry name" value="SLC13A/DASS"/>
</dbReference>
<feature type="transmembrane region" description="Helical" evidence="5">
    <location>
        <begin position="225"/>
        <end position="255"/>
    </location>
</feature>
<keyword evidence="7" id="KW-1185">Reference proteome</keyword>
<dbReference type="Proteomes" id="UP000198584">
    <property type="component" value="Unassembled WGS sequence"/>
</dbReference>
<dbReference type="Pfam" id="PF00939">
    <property type="entry name" value="Na_sulph_symp"/>
    <property type="match status" value="1"/>
</dbReference>
<evidence type="ECO:0000256" key="5">
    <source>
        <dbReference type="SAM" id="Phobius"/>
    </source>
</evidence>
<feature type="transmembrane region" description="Helical" evidence="5">
    <location>
        <begin position="42"/>
        <end position="68"/>
    </location>
</feature>
<dbReference type="GO" id="GO:0005886">
    <property type="term" value="C:plasma membrane"/>
    <property type="evidence" value="ECO:0007669"/>
    <property type="project" value="TreeGrafter"/>
</dbReference>
<dbReference type="STRING" id="571932.SAMN05421743_108123"/>
<evidence type="ECO:0000256" key="1">
    <source>
        <dbReference type="ARBA" id="ARBA00004141"/>
    </source>
</evidence>
<feature type="transmembrane region" description="Helical" evidence="5">
    <location>
        <begin position="267"/>
        <end position="288"/>
    </location>
</feature>
<evidence type="ECO:0000256" key="4">
    <source>
        <dbReference type="ARBA" id="ARBA00023136"/>
    </source>
</evidence>
<feature type="transmembrane region" description="Helical" evidence="5">
    <location>
        <begin position="153"/>
        <end position="174"/>
    </location>
</feature>
<reference evidence="6 7" key="1">
    <citation type="submission" date="2016-10" db="EMBL/GenBank/DDBJ databases">
        <authorList>
            <person name="de Groot N.N."/>
        </authorList>
    </citation>
    <scope>NUCLEOTIDE SEQUENCE [LARGE SCALE GENOMIC DNA]</scope>
    <source>
        <strain evidence="6 7">CCM7597</strain>
    </source>
</reference>
<evidence type="ECO:0000313" key="6">
    <source>
        <dbReference type="EMBL" id="SEA79574.1"/>
    </source>
</evidence>
<protein>
    <submittedName>
        <fullName evidence="6">Anion transporter</fullName>
    </submittedName>
</protein>
<sequence>MLVLSVLVPSNIGKGNLASSVLDRLLKSLRGINDVTNLGKSLFIGISYLSAISGAFVATGASNTIYTFGIFASIYPDLNYLTWLIYFAPPILLFIFILWLIMMSYFPPENVDQGHLVGLLEERLNELGKINLAEKKVIAVMGFTLLLWATQSIHGFSIPLVGLLGAVLTMLPGIGVWEWKEARVSINWDMMLFFASTLMVSGMLIKTGTVEWLATIIVETTASQSAILVVIILILCTLIVRIGFVNVLGFLTIMIPLSINIGENLSGFSPLMVAMAVFLTGVPGFYLITQSPVHLISYSFGYFTDKDLLRVGLPTSLVWVGVICVSLLFFWRIVLG</sequence>
<proteinExistence type="predicted"/>